<feature type="domain" description="CstA N-terminal" evidence="8">
    <location>
        <begin position="160"/>
        <end position="313"/>
    </location>
</feature>
<evidence type="ECO:0000256" key="1">
    <source>
        <dbReference type="ARBA" id="ARBA00004651"/>
    </source>
</evidence>
<evidence type="ECO:0000313" key="9">
    <source>
        <dbReference type="EMBL" id="CEA04358.1"/>
    </source>
</evidence>
<feature type="transmembrane region" description="Helical" evidence="7">
    <location>
        <begin position="429"/>
        <end position="453"/>
    </location>
</feature>
<evidence type="ECO:0000256" key="6">
    <source>
        <dbReference type="ARBA" id="ARBA00023136"/>
    </source>
</evidence>
<evidence type="ECO:0000256" key="7">
    <source>
        <dbReference type="SAM" id="Phobius"/>
    </source>
</evidence>
<accession>A0A078MAC5</accession>
<dbReference type="GO" id="GO:0005886">
    <property type="term" value="C:plasma membrane"/>
    <property type="evidence" value="ECO:0007669"/>
    <property type="project" value="UniProtKB-SubCell"/>
</dbReference>
<proteinExistence type="inferred from homology"/>
<evidence type="ECO:0000256" key="3">
    <source>
        <dbReference type="ARBA" id="ARBA00022475"/>
    </source>
</evidence>
<dbReference type="EMBL" id="LK391969">
    <property type="protein sequence ID" value="CEF26554.1"/>
    <property type="molecule type" value="Genomic_DNA"/>
</dbReference>
<feature type="transmembrane region" description="Helical" evidence="7">
    <location>
        <begin position="459"/>
        <end position="478"/>
    </location>
</feature>
<dbReference type="PANTHER" id="PTHR30252:SF4">
    <property type="entry name" value="CARBON STARVATION"/>
    <property type="match status" value="1"/>
</dbReference>
<evidence type="ECO:0000256" key="4">
    <source>
        <dbReference type="ARBA" id="ARBA00022692"/>
    </source>
</evidence>
<dbReference type="EMBL" id="LM997413">
    <property type="protein sequence ID" value="CEA04358.1"/>
    <property type="molecule type" value="Genomic_DNA"/>
</dbReference>
<name>A0A078MAC5_9PSED</name>
<gene>
    <name evidence="9" type="primary">cstA_1</name>
    <name evidence="9" type="ORF">BN1049_01487</name>
</gene>
<keyword evidence="5 7" id="KW-1133">Transmembrane helix</keyword>
<dbReference type="PANTHER" id="PTHR30252">
    <property type="entry name" value="INNER MEMBRANE PEPTIDE TRANSPORTER"/>
    <property type="match status" value="1"/>
</dbReference>
<comment type="similarity">
    <text evidence="2">Belongs to the peptide transporter carbon starvation (CstA) (TC 2.A.114) family.</text>
</comment>
<dbReference type="OrthoDB" id="9761224at2"/>
<feature type="domain" description="CstA N-terminal" evidence="8">
    <location>
        <begin position="1"/>
        <end position="144"/>
    </location>
</feature>
<dbReference type="GO" id="GO:0009267">
    <property type="term" value="P:cellular response to starvation"/>
    <property type="evidence" value="ECO:0007669"/>
    <property type="project" value="InterPro"/>
</dbReference>
<feature type="transmembrane region" description="Helical" evidence="7">
    <location>
        <begin position="164"/>
        <end position="183"/>
    </location>
</feature>
<protein>
    <submittedName>
        <fullName evidence="9">Carbon starvation protein CstA</fullName>
    </submittedName>
</protein>
<dbReference type="AlphaFoldDB" id="A0A078MAC5"/>
<organism evidence="9">
    <name type="scientific">Pseudomonas saudimassiliensis</name>
    <dbReference type="NCBI Taxonomy" id="1461581"/>
    <lineage>
        <taxon>Bacteria</taxon>
        <taxon>Pseudomonadati</taxon>
        <taxon>Pseudomonadota</taxon>
        <taxon>Gammaproteobacteria</taxon>
        <taxon>Pseudomonadales</taxon>
        <taxon>Pseudomonadaceae</taxon>
        <taxon>Pseudomonas</taxon>
    </lineage>
</organism>
<feature type="transmembrane region" description="Helical" evidence="7">
    <location>
        <begin position="373"/>
        <end position="392"/>
    </location>
</feature>
<dbReference type="InterPro" id="IPR003706">
    <property type="entry name" value="CstA_N"/>
</dbReference>
<comment type="subcellular location">
    <subcellularLocation>
        <location evidence="1">Cell membrane</location>
        <topology evidence="1">Multi-pass membrane protein</topology>
    </subcellularLocation>
</comment>
<feature type="transmembrane region" description="Helical" evidence="7">
    <location>
        <begin position="75"/>
        <end position="98"/>
    </location>
</feature>
<feature type="transmembrane region" description="Helical" evidence="7">
    <location>
        <begin position="328"/>
        <end position="352"/>
    </location>
</feature>
<sequence length="493" mass="53235">MLLFFASLAILILGYKFYSPFVEKQAGIDPGAITPQQRLNDGVDYVAISPARAFLIQFLNIAGIGPIFGPILGALYGPIALVWIVIGNVVGGAVHDYFSGVMSLKEDGKSLPEIAGHYYNVVFKGVMLIFTCMLLFFVGVVFIMSPAGLLSNLSYFEGTLLGGNTFWVLVILAYYFFATLLPIDKIITRLYPLFGLLMIVMTSLVAIAVILEAPHLPQFGDIFAFFDGHHEHDFLAPNPDGLPVWPLLFLTITCGAISGFHSTQSPMIARCLTNEKYARPVFYGAMMCEGIVACVWATAGIATFPGGYVELKAMLDQGGPGLVVNHIATGYLGVFGGVMAILAVAIFPITSGDTAFRSLRLTITDAFNIKQSAMRRLALAAPLLGVAYLMTFLDFSLIWRYFAFSNMLLSTSILWLATKYLLDRGTFHWIASIPAVIGTAITVSYIATAGIGLNLPMEYSKLIGIVVGVICFIGLVVAHNKHAPHVAVDAGAP</sequence>
<dbReference type="Pfam" id="PF02554">
    <property type="entry name" value="CstA"/>
    <property type="match status" value="2"/>
</dbReference>
<feature type="transmembrane region" description="Helical" evidence="7">
    <location>
        <begin position="118"/>
        <end position="144"/>
    </location>
</feature>
<keyword evidence="4 7" id="KW-0812">Transmembrane</keyword>
<keyword evidence="3" id="KW-1003">Cell membrane</keyword>
<evidence type="ECO:0000259" key="8">
    <source>
        <dbReference type="Pfam" id="PF02554"/>
    </source>
</evidence>
<evidence type="ECO:0000256" key="5">
    <source>
        <dbReference type="ARBA" id="ARBA00022989"/>
    </source>
</evidence>
<feature type="transmembrane region" description="Helical" evidence="7">
    <location>
        <begin position="190"/>
        <end position="211"/>
    </location>
</feature>
<dbReference type="PATRIC" id="fig|1461581.3.peg.1464"/>
<feature type="transmembrane region" description="Helical" evidence="7">
    <location>
        <begin position="242"/>
        <end position="260"/>
    </location>
</feature>
<reference evidence="9" key="1">
    <citation type="submission" date="2014-07" db="EMBL/GenBank/DDBJ databases">
        <authorList>
            <person name="Urmite Genomes Urmite Genomes"/>
        </authorList>
    </citation>
    <scope>NUCLEOTIDE SEQUENCE</scope>
    <source>
        <strain evidence="9">12M76_air</strain>
    </source>
</reference>
<dbReference type="InterPro" id="IPR051605">
    <property type="entry name" value="CstA"/>
</dbReference>
<keyword evidence="6 7" id="KW-0472">Membrane</keyword>
<dbReference type="RefSeq" id="WP_044499116.1">
    <property type="nucleotide sequence ID" value="NZ_LK391969.1"/>
</dbReference>
<feature type="transmembrane region" description="Helical" evidence="7">
    <location>
        <begin position="281"/>
        <end position="308"/>
    </location>
</feature>
<evidence type="ECO:0000256" key="2">
    <source>
        <dbReference type="ARBA" id="ARBA00007755"/>
    </source>
</evidence>